<dbReference type="InterPro" id="IPR006047">
    <property type="entry name" value="GH13_cat_dom"/>
</dbReference>
<reference evidence="10" key="1">
    <citation type="submission" date="2017-04" db="EMBL/GenBank/DDBJ databases">
        <authorList>
            <person name="Varghese N."/>
            <person name="Submissions S."/>
        </authorList>
    </citation>
    <scope>NUCLEOTIDE SEQUENCE [LARGE SCALE GENOMIC DNA]</scope>
    <source>
        <strain evidence="10">NIO-1021</strain>
    </source>
</reference>
<feature type="compositionally biased region" description="Low complexity" evidence="7">
    <location>
        <begin position="68"/>
        <end position="86"/>
    </location>
</feature>
<dbReference type="HAMAP" id="MF_02124">
    <property type="entry name" value="GlgE"/>
    <property type="match status" value="1"/>
</dbReference>
<evidence type="ECO:0000313" key="10">
    <source>
        <dbReference type="Proteomes" id="UP000192929"/>
    </source>
</evidence>
<dbReference type="Pfam" id="PF11896">
    <property type="entry name" value="GlgE_dom_N_S"/>
    <property type="match status" value="1"/>
</dbReference>
<dbReference type="InterPro" id="IPR013780">
    <property type="entry name" value="Glyco_hydro_b"/>
</dbReference>
<dbReference type="EC" id="2.4.99.16" evidence="6"/>
<feature type="site" description="Transition state stabilizer" evidence="6">
    <location>
        <position position="622"/>
    </location>
</feature>
<accession>A0A1X7E2H6</accession>
<feature type="compositionally biased region" description="Low complexity" evidence="7">
    <location>
        <begin position="46"/>
        <end position="61"/>
    </location>
</feature>
<evidence type="ECO:0000256" key="7">
    <source>
        <dbReference type="SAM" id="MobiDB-lite"/>
    </source>
</evidence>
<keyword evidence="4 6" id="KW-0119">Carbohydrate metabolism</keyword>
<dbReference type="Gene3D" id="2.60.40.10">
    <property type="entry name" value="Immunoglobulins"/>
    <property type="match status" value="1"/>
</dbReference>
<dbReference type="InterPro" id="IPR049171">
    <property type="entry name" value="GLGE_C"/>
</dbReference>
<comment type="similarity">
    <text evidence="6">Belongs to the glycosyl hydrolase 13 family. GlgE subfamily.</text>
</comment>
<dbReference type="InterPro" id="IPR017853">
    <property type="entry name" value="GH"/>
</dbReference>
<organism evidence="9 10">
    <name type="scientific">Kocuria marina subsp. indica</name>
    <dbReference type="NCBI Taxonomy" id="1049583"/>
    <lineage>
        <taxon>Bacteria</taxon>
        <taxon>Bacillati</taxon>
        <taxon>Actinomycetota</taxon>
        <taxon>Actinomycetes</taxon>
        <taxon>Micrococcales</taxon>
        <taxon>Micrococcaceae</taxon>
        <taxon>Kocuria</taxon>
    </lineage>
</organism>
<dbReference type="GO" id="GO:0016758">
    <property type="term" value="F:hexosyltransferase activity"/>
    <property type="evidence" value="ECO:0007669"/>
    <property type="project" value="UniProtKB-UniRule"/>
</dbReference>
<evidence type="ECO:0000256" key="1">
    <source>
        <dbReference type="ARBA" id="ARBA00011738"/>
    </source>
</evidence>
<evidence type="ECO:0000259" key="8">
    <source>
        <dbReference type="SMART" id="SM00642"/>
    </source>
</evidence>
<gene>
    <name evidence="6" type="primary">glgE</name>
    <name evidence="9" type="ORF">SAMN06296028_11934</name>
</gene>
<dbReference type="GO" id="GO:0030979">
    <property type="term" value="P:alpha-glucan biosynthetic process"/>
    <property type="evidence" value="ECO:0007669"/>
    <property type="project" value="UniProtKB-UniRule"/>
</dbReference>
<comment type="subunit">
    <text evidence="1 6">Homodimer.</text>
</comment>
<evidence type="ECO:0000256" key="3">
    <source>
        <dbReference type="ARBA" id="ARBA00022679"/>
    </source>
</evidence>
<sequence>MPDPHAGDAHPDVGSRLTPPVPATGVPDVAPSVRRAEAHDDAARVPSAPEATEAASSAGAGKPDAHAYAEPGAAEEVAAVVTPTADTESEAQPASDQQSAPGAQREPDTQYEPDTQSAPDPHAEAAAQAPAEQDTDSGDDEHLADFPSDDLVYGRIPVTDVSPVIEGGRFPATAVPGEDIRVSATVFREGHDSLGVTAVLYDPQGRETQRRPMTLVAPGTDRYEAWLRPEHEGPWSFAVEGWSDLYDTWHHAAQIKLGVGQDVELMFQEAALLFDAASKESDRATGEARVFEDAAEAMADTDRTPEQRWEIATSPQLLDYVRERPLRDLLSSSPRYPLGVEREAAGRGAWYEFFPRSEGATYDPETGEWTPGTFRTATAALDRAAAMGFDVAYLPPIHPIGRNHRKGPNNTLTAGPQDPGSPWAIGGPEGGHDTIHPDLGSFEDFDAFVAHAHDLGLEVALDLALQASPDHPWVAEHPQWFTTRADGSIAYAENPPKKYQDIYPLNFDNDPKGLAAEVLRVVELWIGHGVNIFRVDNPHTKPLWFWEWLIARVRKNHPDTVFLAEAFTRPAMMHGLAKAGFQQSYSYFTWRNTKEEIEEYLQEISHETSGFYRPNFFVNTPDILTEYLQFGGPAAFKVRAALAATASPLWGVYAGFELFEHVARPGAEEYMDNEKFQLRPRDFDAAVERGESLAPYITRLNRIRKDHPALGDLQNLTLQNSTDDAIVAYSKTKTVERDGEQVRDTVIVVLNTDPHSAREATVWLDLDSLDLRDQDFNEDGSFWVDDLISGASWKWGTHNYVRLDPYVEPAHVLSVRRGVK</sequence>
<dbReference type="Gene3D" id="3.20.20.80">
    <property type="entry name" value="Glycosidases"/>
    <property type="match status" value="1"/>
</dbReference>
<feature type="compositionally biased region" description="Basic and acidic residues" evidence="7">
    <location>
        <begin position="1"/>
        <end position="13"/>
    </location>
</feature>
<dbReference type="AlphaFoldDB" id="A0A1X7E2H6"/>
<dbReference type="SMART" id="SM00642">
    <property type="entry name" value="Aamy"/>
    <property type="match status" value="1"/>
</dbReference>
<feature type="region of interest" description="Disordered" evidence="7">
    <location>
        <begin position="400"/>
        <end position="437"/>
    </location>
</feature>
<dbReference type="PANTHER" id="PTHR47786:SF2">
    <property type="entry name" value="GLYCOSYL HYDROLASE FAMILY 13 CATALYTIC DOMAIN-CONTAINING PROTEIN"/>
    <property type="match status" value="1"/>
</dbReference>
<name>A0A1X7E2H6_9MICC</name>
<dbReference type="Gene3D" id="2.60.40.1180">
    <property type="entry name" value="Golgi alpha-mannosidase II"/>
    <property type="match status" value="1"/>
</dbReference>
<dbReference type="CDD" id="cd11344">
    <property type="entry name" value="AmyAc_GlgE_like"/>
    <property type="match status" value="1"/>
</dbReference>
<dbReference type="EMBL" id="FXAC01000019">
    <property type="protein sequence ID" value="SMF26100.1"/>
    <property type="molecule type" value="Genomic_DNA"/>
</dbReference>
<dbReference type="InterPro" id="IPR013783">
    <property type="entry name" value="Ig-like_fold"/>
</dbReference>
<dbReference type="SUPFAM" id="SSF51445">
    <property type="entry name" value="(Trans)glycosidases"/>
    <property type="match status" value="1"/>
</dbReference>
<evidence type="ECO:0000256" key="4">
    <source>
        <dbReference type="ARBA" id="ARBA00023277"/>
    </source>
</evidence>
<keyword evidence="3 6" id="KW-0808">Transferase</keyword>
<feature type="binding site" evidence="6">
    <location>
        <position position="466"/>
    </location>
    <ligand>
        <name>alpha-maltose 1-phosphate</name>
        <dbReference type="ChEBI" id="CHEBI:63576"/>
    </ligand>
</feature>
<keyword evidence="2 6" id="KW-0328">Glycosyltransferase</keyword>
<dbReference type="Proteomes" id="UP000192929">
    <property type="component" value="Unassembled WGS sequence"/>
</dbReference>
<feature type="compositionally biased region" description="Low complexity" evidence="7">
    <location>
        <begin position="118"/>
        <end position="132"/>
    </location>
</feature>
<dbReference type="InterPro" id="IPR021828">
    <property type="entry name" value="GlgE_dom_N/S"/>
</dbReference>
<proteinExistence type="inferred from homology"/>
<evidence type="ECO:0000256" key="2">
    <source>
        <dbReference type="ARBA" id="ARBA00022676"/>
    </source>
</evidence>
<comment type="function">
    <text evidence="6">Maltosyltransferase that uses maltose 1-phosphate (M1P) as the sugar donor to elongate linear or branched alpha-(1-&gt;4)-glucans. Is involved in a branched alpha-glucan biosynthetic pathway from trehalose, together with TreS, Mak and GlgB.</text>
</comment>
<dbReference type="PANTHER" id="PTHR47786">
    <property type="entry name" value="ALPHA-1,4-GLUCAN:MALTOSE-1-PHOSPHATE MALTOSYLTRANSFERASE"/>
    <property type="match status" value="1"/>
</dbReference>
<evidence type="ECO:0000256" key="6">
    <source>
        <dbReference type="HAMAP-Rule" id="MF_02124"/>
    </source>
</evidence>
<dbReference type="Gene3D" id="1.20.58.80">
    <property type="entry name" value="Phosphotransferase system, lactose/cellobiose-type IIA subunit"/>
    <property type="match status" value="1"/>
</dbReference>
<feature type="region of interest" description="Disordered" evidence="7">
    <location>
        <begin position="1"/>
        <end position="149"/>
    </location>
</feature>
<dbReference type="Pfam" id="PF21702">
    <property type="entry name" value="GLGE_C"/>
    <property type="match status" value="1"/>
</dbReference>
<comment type="catalytic activity">
    <reaction evidence="5 6">
        <text>alpha-maltose 1-phosphate + [(1-&gt;4)-alpha-D-glucosyl](n) = [(1-&gt;4)-alpha-D-glucosyl](n+2) + phosphate</text>
        <dbReference type="Rhea" id="RHEA:42692"/>
        <dbReference type="Rhea" id="RHEA-COMP:9584"/>
        <dbReference type="Rhea" id="RHEA-COMP:10183"/>
        <dbReference type="ChEBI" id="CHEBI:15444"/>
        <dbReference type="ChEBI" id="CHEBI:43474"/>
        <dbReference type="ChEBI" id="CHEBI:63576"/>
        <dbReference type="EC" id="2.4.99.16"/>
    </reaction>
</comment>
<dbReference type="GO" id="GO:0004553">
    <property type="term" value="F:hydrolase activity, hydrolyzing O-glycosyl compounds"/>
    <property type="evidence" value="ECO:0007669"/>
    <property type="project" value="InterPro"/>
</dbReference>
<feature type="compositionally biased region" description="Basic and acidic residues" evidence="7">
    <location>
        <begin position="34"/>
        <end position="43"/>
    </location>
</feature>
<dbReference type="InterPro" id="IPR026585">
    <property type="entry name" value="GlgE"/>
</dbReference>
<feature type="binding site" evidence="6">
    <location>
        <position position="501"/>
    </location>
    <ligand>
        <name>alpha-maltose 1-phosphate</name>
        <dbReference type="ChEBI" id="CHEBI:63576"/>
    </ligand>
</feature>
<evidence type="ECO:0000313" key="9">
    <source>
        <dbReference type="EMBL" id="SMF26100.1"/>
    </source>
</evidence>
<keyword evidence="10" id="KW-1185">Reference proteome</keyword>
<feature type="domain" description="Glycosyl hydrolase family 13 catalytic" evidence="8">
    <location>
        <begin position="348"/>
        <end position="704"/>
    </location>
</feature>
<feature type="active site" description="Nucleophile" evidence="6">
    <location>
        <position position="536"/>
    </location>
</feature>
<feature type="binding site" evidence="6">
    <location>
        <position position="406"/>
    </location>
    <ligand>
        <name>alpha-maltose 1-phosphate</name>
        <dbReference type="ChEBI" id="CHEBI:63576"/>
    </ligand>
</feature>
<feature type="compositionally biased region" description="Polar residues" evidence="7">
    <location>
        <begin position="90"/>
        <end position="101"/>
    </location>
</feature>
<evidence type="ECO:0000256" key="5">
    <source>
        <dbReference type="ARBA" id="ARBA00048735"/>
    </source>
</evidence>
<feature type="binding site" evidence="6">
    <location>
        <position position="537"/>
    </location>
    <ligand>
        <name>alpha-maltose 1-phosphate</name>
        <dbReference type="ChEBI" id="CHEBI:63576"/>
    </ligand>
</feature>
<feature type="binding site" evidence="6">
    <location>
        <begin position="675"/>
        <end position="676"/>
    </location>
    <ligand>
        <name>alpha-maltose 1-phosphate</name>
        <dbReference type="ChEBI" id="CHEBI:63576"/>
    </ligand>
</feature>
<feature type="active site" description="Proton donor" evidence="6">
    <location>
        <position position="565"/>
    </location>
</feature>
<protein>
    <recommendedName>
        <fullName evidence="6">Alpha-1,4-glucan:maltose-1-phosphate maltosyltransferase</fullName>
        <shortName evidence="6">GMPMT</shortName>
        <ecNumber evidence="6">2.4.99.16</ecNumber>
    </recommendedName>
    <alternativeName>
        <fullName evidence="6">(1-&gt;4)-alpha-D-glucan:maltose-1-phosphate alpha-D-maltosyltransferase</fullName>
    </alternativeName>
</protein>